<organism evidence="3 4">
    <name type="scientific">Tetradesmus obliquus</name>
    <name type="common">Green alga</name>
    <name type="synonym">Acutodesmus obliquus</name>
    <dbReference type="NCBI Taxonomy" id="3088"/>
    <lineage>
        <taxon>Eukaryota</taxon>
        <taxon>Viridiplantae</taxon>
        <taxon>Chlorophyta</taxon>
        <taxon>core chlorophytes</taxon>
        <taxon>Chlorophyceae</taxon>
        <taxon>CS clade</taxon>
        <taxon>Sphaeropleales</taxon>
        <taxon>Scenedesmaceae</taxon>
        <taxon>Tetradesmus</taxon>
    </lineage>
</organism>
<sequence>MKKFKPMGFTVAMLLVLLQLVSAAPDQAVWPGFTSVPAAAAPRPASKPAAPAAQRTAAPAKPAAAPAKPAAAPARPAAAPAKPKNAPARPADAPAKPAAAPARPAAMPAKPAAAPARPAAAPAKTTNAPAKPSAAPAKPAAAQPAGKPASPAKPAPVQAAAAAAAAAAAKPAAPAVPPGAAPAWSGLTDLGGKSYPLAVKIDAKRVNDAATGTVTIRNPSKQGVMVARVLADFQFFDTAADYPKDDLRQKLSIPSCGGQKLPLTLQPGGTLVCAFTSNKNSAGGPITMSAGPLKPGNSDGSGFFLGFDAVEQVLPYTKHNFIRFEETNIPGGDIACGQNDANGAALQDCRVCGGRAAVLSTCDANPSCAAFVMDGSSCGYLKGTKGPQQPGAYFWTFVKH</sequence>
<keyword evidence="2" id="KW-0732">Signal</keyword>
<accession>A0A383V8S3</accession>
<evidence type="ECO:0000313" key="3">
    <source>
        <dbReference type="EMBL" id="SZX61353.1"/>
    </source>
</evidence>
<name>A0A383V8S3_TETOB</name>
<gene>
    <name evidence="3" type="ORF">BQ4739_LOCUS1854</name>
</gene>
<feature type="signal peptide" evidence="2">
    <location>
        <begin position="1"/>
        <end position="23"/>
    </location>
</feature>
<keyword evidence="4" id="KW-1185">Reference proteome</keyword>
<dbReference type="AlphaFoldDB" id="A0A383V8S3"/>
<evidence type="ECO:0000256" key="1">
    <source>
        <dbReference type="SAM" id="MobiDB-lite"/>
    </source>
</evidence>
<evidence type="ECO:0000256" key="2">
    <source>
        <dbReference type="SAM" id="SignalP"/>
    </source>
</evidence>
<proteinExistence type="predicted"/>
<evidence type="ECO:0000313" key="4">
    <source>
        <dbReference type="Proteomes" id="UP000256970"/>
    </source>
</evidence>
<dbReference type="STRING" id="3088.A0A383V8S3"/>
<evidence type="ECO:0008006" key="5">
    <source>
        <dbReference type="Google" id="ProtNLM"/>
    </source>
</evidence>
<feature type="chain" id="PRO_5016988299" description="Pherophorin domain-containing protein" evidence="2">
    <location>
        <begin position="24"/>
        <end position="400"/>
    </location>
</feature>
<protein>
    <recommendedName>
        <fullName evidence="5">Pherophorin domain-containing protein</fullName>
    </recommendedName>
</protein>
<reference evidence="3 4" key="1">
    <citation type="submission" date="2016-10" db="EMBL/GenBank/DDBJ databases">
        <authorList>
            <person name="Cai Z."/>
        </authorList>
    </citation>
    <scope>NUCLEOTIDE SEQUENCE [LARGE SCALE GENOMIC DNA]</scope>
</reference>
<feature type="region of interest" description="Disordered" evidence="1">
    <location>
        <begin position="39"/>
        <end position="154"/>
    </location>
</feature>
<dbReference type="EMBL" id="FNXT01000138">
    <property type="protein sequence ID" value="SZX61353.1"/>
    <property type="molecule type" value="Genomic_DNA"/>
</dbReference>
<dbReference type="Proteomes" id="UP000256970">
    <property type="component" value="Unassembled WGS sequence"/>
</dbReference>